<dbReference type="Gene3D" id="3.40.50.720">
    <property type="entry name" value="NAD(P)-binding Rossmann-like Domain"/>
    <property type="match status" value="1"/>
</dbReference>
<sequence>MPGPPLGPPLTAPAPPASPVPAGVPVVRRPDGLLQVGSSPRTAVLRTDVPTTPGAGRRAGTPDELLAWAAYDPAGPTPAQRARVRERATVAVAGSPAVVDALVPLLAASGVGRLVCDRPLAGTTPSQGPADLLVLVDDHAADPVACDGVQADGVPHLSVVLRDTDALVGPLVLPGRSACLRCLDRWRSDDDPLWPAVRTGLLAAAARPADTAAAQVLAGLAGLQVLTHLDGGRAATVGAMLEVLLPEGRVRYRWWRPHPACGCTDLPVP</sequence>
<gene>
    <name evidence="2" type="ORF">AB1207_16235</name>
</gene>
<evidence type="ECO:0000313" key="2">
    <source>
        <dbReference type="EMBL" id="MEW9266302.1"/>
    </source>
</evidence>
<reference evidence="2 3" key="1">
    <citation type="submission" date="2024-07" db="EMBL/GenBank/DDBJ databases">
        <authorList>
            <person name="Thanompreechachai J."/>
            <person name="Duangmal K."/>
        </authorList>
    </citation>
    <scope>NUCLEOTIDE SEQUENCE [LARGE SCALE GENOMIC DNA]</scope>
    <source>
        <strain evidence="2 3">KCTC 19886</strain>
    </source>
</reference>
<accession>A0ABV3P9J2</accession>
<organism evidence="2 3">
    <name type="scientific">Kineococcus endophyticus</name>
    <dbReference type="NCBI Taxonomy" id="1181883"/>
    <lineage>
        <taxon>Bacteria</taxon>
        <taxon>Bacillati</taxon>
        <taxon>Actinomycetota</taxon>
        <taxon>Actinomycetes</taxon>
        <taxon>Kineosporiales</taxon>
        <taxon>Kineosporiaceae</taxon>
        <taxon>Kineococcus</taxon>
    </lineage>
</organism>
<dbReference type="EMBL" id="JBFNQN010000011">
    <property type="protein sequence ID" value="MEW9266302.1"/>
    <property type="molecule type" value="Genomic_DNA"/>
</dbReference>
<feature type="compositionally biased region" description="Pro residues" evidence="1">
    <location>
        <begin position="1"/>
        <end position="19"/>
    </location>
</feature>
<evidence type="ECO:0000256" key="1">
    <source>
        <dbReference type="SAM" id="MobiDB-lite"/>
    </source>
</evidence>
<feature type="region of interest" description="Disordered" evidence="1">
    <location>
        <begin position="1"/>
        <end position="27"/>
    </location>
</feature>
<evidence type="ECO:0000313" key="3">
    <source>
        <dbReference type="Proteomes" id="UP001555826"/>
    </source>
</evidence>
<proteinExistence type="predicted"/>
<protein>
    <recommendedName>
        <fullName evidence="4">Bacteriocin biosynthesis cyclodehydratase domain-containing protein</fullName>
    </recommendedName>
</protein>
<keyword evidence="3" id="KW-1185">Reference proteome</keyword>
<evidence type="ECO:0008006" key="4">
    <source>
        <dbReference type="Google" id="ProtNLM"/>
    </source>
</evidence>
<dbReference type="RefSeq" id="WP_367639433.1">
    <property type="nucleotide sequence ID" value="NZ_JBFNQN010000011.1"/>
</dbReference>
<comment type="caution">
    <text evidence="2">The sequence shown here is derived from an EMBL/GenBank/DDBJ whole genome shotgun (WGS) entry which is preliminary data.</text>
</comment>
<name>A0ABV3P9J2_9ACTN</name>
<dbReference type="Proteomes" id="UP001555826">
    <property type="component" value="Unassembled WGS sequence"/>
</dbReference>